<dbReference type="GO" id="GO:0007156">
    <property type="term" value="P:homophilic cell adhesion via plasma membrane adhesion molecules"/>
    <property type="evidence" value="ECO:0007669"/>
    <property type="project" value="InterPro"/>
</dbReference>
<name>A0A193PJZ9_9EUCA</name>
<dbReference type="Gene3D" id="2.60.40.60">
    <property type="entry name" value="Cadherins"/>
    <property type="match status" value="1"/>
</dbReference>
<sequence length="51" mass="5655">CLDREAVPRGQMEIYPRAKDEGGYGHDADPASVMLTILDVNDNHPYIQSPV</sequence>
<dbReference type="EMBL" id="LC159075">
    <property type="protein sequence ID" value="BAV16884.1"/>
    <property type="molecule type" value="Genomic_DNA"/>
</dbReference>
<evidence type="ECO:0000313" key="5">
    <source>
        <dbReference type="EMBL" id="BAV16884.1"/>
    </source>
</evidence>
<keyword evidence="2" id="KW-0472">Membrane</keyword>
<dbReference type="GO" id="GO:0005886">
    <property type="term" value="C:plasma membrane"/>
    <property type="evidence" value="ECO:0007669"/>
    <property type="project" value="InterPro"/>
</dbReference>
<evidence type="ECO:0000256" key="1">
    <source>
        <dbReference type="ARBA" id="ARBA00004370"/>
    </source>
</evidence>
<protein>
    <submittedName>
        <fullName evidence="5">Cadherin similar to Le1-cadherin</fullName>
    </submittedName>
</protein>
<keyword evidence="3" id="KW-0106">Calcium</keyword>
<dbReference type="InterPro" id="IPR002126">
    <property type="entry name" value="Cadherin-like_dom"/>
</dbReference>
<dbReference type="GO" id="GO:0005509">
    <property type="term" value="F:calcium ion binding"/>
    <property type="evidence" value="ECO:0007669"/>
    <property type="project" value="UniProtKB-UniRule"/>
</dbReference>
<feature type="non-terminal residue" evidence="5">
    <location>
        <position position="51"/>
    </location>
</feature>
<organism evidence="5">
    <name type="scientific">Caridina multidentata</name>
    <dbReference type="NCBI Taxonomy" id="293153"/>
    <lineage>
        <taxon>Eukaryota</taxon>
        <taxon>Metazoa</taxon>
        <taxon>Ecdysozoa</taxon>
        <taxon>Arthropoda</taxon>
        <taxon>Crustacea</taxon>
        <taxon>Multicrustacea</taxon>
        <taxon>Malacostraca</taxon>
        <taxon>Eumalacostraca</taxon>
        <taxon>Eucarida</taxon>
        <taxon>Decapoda</taxon>
        <taxon>Pleocyemata</taxon>
        <taxon>Caridea</taxon>
        <taxon>Atyoidea</taxon>
        <taxon>Atyidae</taxon>
        <taxon>Caridina</taxon>
    </lineage>
</organism>
<dbReference type="AlphaFoldDB" id="A0A193PJZ9"/>
<dbReference type="PROSITE" id="PS50268">
    <property type="entry name" value="CADHERIN_2"/>
    <property type="match status" value="1"/>
</dbReference>
<evidence type="ECO:0000256" key="3">
    <source>
        <dbReference type="PROSITE-ProRule" id="PRU00043"/>
    </source>
</evidence>
<dbReference type="InterPro" id="IPR020894">
    <property type="entry name" value="Cadherin_CS"/>
</dbReference>
<evidence type="ECO:0000259" key="4">
    <source>
        <dbReference type="PROSITE" id="PS50268"/>
    </source>
</evidence>
<dbReference type="PROSITE" id="PS00232">
    <property type="entry name" value="CADHERIN_1"/>
    <property type="match status" value="1"/>
</dbReference>
<reference evidence="5" key="1">
    <citation type="journal article" date="2017" name="BMC Evol. Biol.">
        <title>Evolutionary origin of type IV classical cadherins in arthropods.</title>
        <authorList>
            <person name="Sasaki M."/>
            <person name="Akiyama-Oda Y."/>
            <person name="Oda H."/>
        </authorList>
    </citation>
    <scope>NUCLEOTIDE SEQUENCE</scope>
</reference>
<dbReference type="CDD" id="cd11304">
    <property type="entry name" value="Cadherin_repeat"/>
    <property type="match status" value="1"/>
</dbReference>
<feature type="domain" description="Cadherin" evidence="4">
    <location>
        <begin position="2"/>
        <end position="47"/>
    </location>
</feature>
<evidence type="ECO:0000256" key="2">
    <source>
        <dbReference type="ARBA" id="ARBA00023136"/>
    </source>
</evidence>
<proteinExistence type="predicted"/>
<accession>A0A193PJZ9</accession>
<feature type="non-terminal residue" evidence="5">
    <location>
        <position position="1"/>
    </location>
</feature>
<comment type="subcellular location">
    <subcellularLocation>
        <location evidence="1">Membrane</location>
    </subcellularLocation>
</comment>